<accession>A0ACB6RNF3</accession>
<organism evidence="1 2">
    <name type="scientific">Macroventuria anomochaeta</name>
    <dbReference type="NCBI Taxonomy" id="301207"/>
    <lineage>
        <taxon>Eukaryota</taxon>
        <taxon>Fungi</taxon>
        <taxon>Dikarya</taxon>
        <taxon>Ascomycota</taxon>
        <taxon>Pezizomycotina</taxon>
        <taxon>Dothideomycetes</taxon>
        <taxon>Pleosporomycetidae</taxon>
        <taxon>Pleosporales</taxon>
        <taxon>Pleosporineae</taxon>
        <taxon>Didymellaceae</taxon>
        <taxon>Macroventuria</taxon>
    </lineage>
</organism>
<evidence type="ECO:0000313" key="2">
    <source>
        <dbReference type="Proteomes" id="UP000799754"/>
    </source>
</evidence>
<dbReference type="Proteomes" id="UP000799754">
    <property type="component" value="Unassembled WGS sequence"/>
</dbReference>
<gene>
    <name evidence="1" type="ORF">BU25DRAFT_351820</name>
</gene>
<name>A0ACB6RNF3_9PLEO</name>
<reference evidence="1" key="1">
    <citation type="journal article" date="2020" name="Stud. Mycol.">
        <title>101 Dothideomycetes genomes: a test case for predicting lifestyles and emergence of pathogens.</title>
        <authorList>
            <person name="Haridas S."/>
            <person name="Albert R."/>
            <person name="Binder M."/>
            <person name="Bloem J."/>
            <person name="Labutti K."/>
            <person name="Salamov A."/>
            <person name="Andreopoulos B."/>
            <person name="Baker S."/>
            <person name="Barry K."/>
            <person name="Bills G."/>
            <person name="Bluhm B."/>
            <person name="Cannon C."/>
            <person name="Castanera R."/>
            <person name="Culley D."/>
            <person name="Daum C."/>
            <person name="Ezra D."/>
            <person name="Gonzalez J."/>
            <person name="Henrissat B."/>
            <person name="Kuo A."/>
            <person name="Liang C."/>
            <person name="Lipzen A."/>
            <person name="Lutzoni F."/>
            <person name="Magnuson J."/>
            <person name="Mondo S."/>
            <person name="Nolan M."/>
            <person name="Ohm R."/>
            <person name="Pangilinan J."/>
            <person name="Park H.-J."/>
            <person name="Ramirez L."/>
            <person name="Alfaro M."/>
            <person name="Sun H."/>
            <person name="Tritt A."/>
            <person name="Yoshinaga Y."/>
            <person name="Zwiers L.-H."/>
            <person name="Turgeon B."/>
            <person name="Goodwin S."/>
            <person name="Spatafora J."/>
            <person name="Crous P."/>
            <person name="Grigoriev I."/>
        </authorList>
    </citation>
    <scope>NUCLEOTIDE SEQUENCE</scope>
    <source>
        <strain evidence="1">CBS 525.71</strain>
    </source>
</reference>
<keyword evidence="2" id="KW-1185">Reference proteome</keyword>
<protein>
    <submittedName>
        <fullName evidence="1">Uncharacterized protein</fullName>
    </submittedName>
</protein>
<dbReference type="EMBL" id="MU006743">
    <property type="protein sequence ID" value="KAF2622643.1"/>
    <property type="molecule type" value="Genomic_DNA"/>
</dbReference>
<evidence type="ECO:0000313" key="1">
    <source>
        <dbReference type="EMBL" id="KAF2622643.1"/>
    </source>
</evidence>
<sequence length="194" mass="22284">MLASNGRSETIQQKRQRIYDAIDSATPDRLRAILKKVVNEQPGGLSLVGEELLLRKGQSKAYTLQNRPNGAGHGDEEQDSSDYSDADGDDAPRSKRKSTYSRQRFEHCVQCEKEYDVTQNGPRSCQWHDGDDEVDEEQDFWADHDEDCHGEIDTPEMRKLFPEGFRWTCCNKLGNDKGCKITPHRPDRSKRVRR</sequence>
<proteinExistence type="predicted"/>
<comment type="caution">
    <text evidence="1">The sequence shown here is derived from an EMBL/GenBank/DDBJ whole genome shotgun (WGS) entry which is preliminary data.</text>
</comment>